<dbReference type="Pfam" id="PF00144">
    <property type="entry name" value="Beta-lactamase"/>
    <property type="match status" value="1"/>
</dbReference>
<dbReference type="Proteomes" id="UP001597375">
    <property type="component" value="Unassembled WGS sequence"/>
</dbReference>
<dbReference type="PANTHER" id="PTHR43319">
    <property type="entry name" value="BETA-LACTAMASE-RELATED"/>
    <property type="match status" value="1"/>
</dbReference>
<evidence type="ECO:0000313" key="3">
    <source>
        <dbReference type="Proteomes" id="UP001597375"/>
    </source>
</evidence>
<feature type="domain" description="Beta-lactamase-related" evidence="1">
    <location>
        <begin position="10"/>
        <end position="353"/>
    </location>
</feature>
<proteinExistence type="predicted"/>
<protein>
    <submittedName>
        <fullName evidence="2">Serine hydrolase domain-containing protein</fullName>
    </submittedName>
</protein>
<dbReference type="InterPro" id="IPR001466">
    <property type="entry name" value="Beta-lactam-related"/>
</dbReference>
<reference evidence="3" key="1">
    <citation type="journal article" date="2019" name="Int. J. Syst. Evol. Microbiol.">
        <title>The Global Catalogue of Microorganisms (GCM) 10K type strain sequencing project: providing services to taxonomists for standard genome sequencing and annotation.</title>
        <authorList>
            <consortium name="The Broad Institute Genomics Platform"/>
            <consortium name="The Broad Institute Genome Sequencing Center for Infectious Disease"/>
            <person name="Wu L."/>
            <person name="Ma J."/>
        </authorList>
    </citation>
    <scope>NUCLEOTIDE SEQUENCE [LARGE SCALE GENOMIC DNA]</scope>
    <source>
        <strain evidence="3">CGMCC 4.7106</strain>
    </source>
</reference>
<dbReference type="GO" id="GO:0016787">
    <property type="term" value="F:hydrolase activity"/>
    <property type="evidence" value="ECO:0007669"/>
    <property type="project" value="UniProtKB-KW"/>
</dbReference>
<dbReference type="PANTHER" id="PTHR43319:SF3">
    <property type="entry name" value="BETA-LACTAMASE-RELATED DOMAIN-CONTAINING PROTEIN"/>
    <property type="match status" value="1"/>
</dbReference>
<keyword evidence="3" id="KW-1185">Reference proteome</keyword>
<evidence type="ECO:0000313" key="2">
    <source>
        <dbReference type="EMBL" id="MFD2256450.1"/>
    </source>
</evidence>
<dbReference type="Gene3D" id="3.40.710.10">
    <property type="entry name" value="DD-peptidase/beta-lactamase superfamily"/>
    <property type="match status" value="1"/>
</dbReference>
<name>A0ABW5D9W9_9BACT</name>
<gene>
    <name evidence="2" type="ORF">ACFSSA_07175</name>
</gene>
<evidence type="ECO:0000259" key="1">
    <source>
        <dbReference type="Pfam" id="PF00144"/>
    </source>
</evidence>
<dbReference type="SUPFAM" id="SSF56601">
    <property type="entry name" value="beta-lactamase/transpeptidase-like"/>
    <property type="match status" value="1"/>
</dbReference>
<accession>A0ABW5D9W9</accession>
<comment type="caution">
    <text evidence="2">The sequence shown here is derived from an EMBL/GenBank/DDBJ whole genome shotgun (WGS) entry which is preliminary data.</text>
</comment>
<dbReference type="RefSeq" id="WP_386819689.1">
    <property type="nucleotide sequence ID" value="NZ_JBHUIT010000008.1"/>
</dbReference>
<keyword evidence="2" id="KW-0378">Hydrolase</keyword>
<sequence>MDTADLKEYFEGSFTSRGEIGAAVSVWKNGEELVDLSGGYSDRAKENLWNSHTLAPVYSATKGPAAATLLHVLSLRGLDLDTWVSEIWSGFPLDSATFGELLSHQCGLAAMSSVASVFDHREVISALEDTEPEWQPGEGHGYHPRTYGFLLDDCVRRLAGRSLGEVWNEDLARPLGLDFWIGLPESEWGRVATLVPGRAKPGAFEEGFYAAFNQPGSLTRRAFSSPKGLHAISEMNEPKAWSAALPAMGGVGSARALAKFYQAAIGAIESPLSGEVLRSLGQLQISGEDKVLLRETAFTAGCQKDPVDGNGNKKRKLYGESIAAFGHPGAGGSHAFGDPDSGVSFGYVMNQMELSVMPGERCLGLVERIG</sequence>
<dbReference type="EMBL" id="JBHUIT010000008">
    <property type="protein sequence ID" value="MFD2256450.1"/>
    <property type="molecule type" value="Genomic_DNA"/>
</dbReference>
<dbReference type="InterPro" id="IPR012338">
    <property type="entry name" value="Beta-lactam/transpept-like"/>
</dbReference>
<dbReference type="InterPro" id="IPR052907">
    <property type="entry name" value="Beta-lactamase/esterase"/>
</dbReference>
<organism evidence="2 3">
    <name type="scientific">Luteolibacter algae</name>
    <dbReference type="NCBI Taxonomy" id="454151"/>
    <lineage>
        <taxon>Bacteria</taxon>
        <taxon>Pseudomonadati</taxon>
        <taxon>Verrucomicrobiota</taxon>
        <taxon>Verrucomicrobiia</taxon>
        <taxon>Verrucomicrobiales</taxon>
        <taxon>Verrucomicrobiaceae</taxon>
        <taxon>Luteolibacter</taxon>
    </lineage>
</organism>